<dbReference type="EMBL" id="JAESVG020000002">
    <property type="protein sequence ID" value="KAG8630359.1"/>
    <property type="molecule type" value="Genomic_DNA"/>
</dbReference>
<sequence>MSWPGIVPPQLKLVEHFLNNQLSKMCKSEAARGILAACYGPSLDRTLDCFGELHPSSPARTSSEKKGGFTIQSIVRPALRIRSSRPTCKGGLVPQSSKR</sequence>
<reference evidence="1" key="1">
    <citation type="submission" date="2021-07" db="EMBL/GenBank/DDBJ databases">
        <title>Elsinoe batatas strain:CRI-CJ2 Genome sequencing and assembly.</title>
        <authorList>
            <person name="Huang L."/>
        </authorList>
    </citation>
    <scope>NUCLEOTIDE SEQUENCE</scope>
    <source>
        <strain evidence="1">CRI-CJ2</strain>
    </source>
</reference>
<organism evidence="1 2">
    <name type="scientific">Elsinoe batatas</name>
    <dbReference type="NCBI Taxonomy" id="2601811"/>
    <lineage>
        <taxon>Eukaryota</taxon>
        <taxon>Fungi</taxon>
        <taxon>Dikarya</taxon>
        <taxon>Ascomycota</taxon>
        <taxon>Pezizomycotina</taxon>
        <taxon>Dothideomycetes</taxon>
        <taxon>Dothideomycetidae</taxon>
        <taxon>Myriangiales</taxon>
        <taxon>Elsinoaceae</taxon>
        <taxon>Elsinoe</taxon>
    </lineage>
</organism>
<evidence type="ECO:0000313" key="1">
    <source>
        <dbReference type="EMBL" id="KAG8630359.1"/>
    </source>
</evidence>
<dbReference type="AlphaFoldDB" id="A0A8K0PLV1"/>
<accession>A0A8K0PLV1</accession>
<evidence type="ECO:0000313" key="2">
    <source>
        <dbReference type="Proteomes" id="UP000809789"/>
    </source>
</evidence>
<proteinExistence type="predicted"/>
<protein>
    <submittedName>
        <fullName evidence="1">Uncharacterized protein</fullName>
    </submittedName>
</protein>
<keyword evidence="2" id="KW-1185">Reference proteome</keyword>
<dbReference type="Proteomes" id="UP000809789">
    <property type="component" value="Unassembled WGS sequence"/>
</dbReference>
<name>A0A8K0PLV1_9PEZI</name>
<gene>
    <name evidence="1" type="ORF">KVT40_001978</name>
</gene>
<comment type="caution">
    <text evidence="1">The sequence shown here is derived from an EMBL/GenBank/DDBJ whole genome shotgun (WGS) entry which is preliminary data.</text>
</comment>